<dbReference type="InterPro" id="IPR005248">
    <property type="entry name" value="NadD/NMNAT"/>
</dbReference>
<reference evidence="10 11" key="1">
    <citation type="submission" date="2020-07" db="EMBL/GenBank/DDBJ databases">
        <title>Telomere length de novo assembly of all 7 chromosomes of the fungus, Metarhizium brunneum, using a novel assembly pipeline.</title>
        <authorList>
            <person name="Saud z."/>
            <person name="Kortsinoglou A."/>
            <person name="Kouvelis V.N."/>
            <person name="Butt T.M."/>
        </authorList>
    </citation>
    <scope>NUCLEOTIDE SEQUENCE [LARGE SCALE GENOMIC DNA]</scope>
    <source>
        <strain evidence="10 11">4556</strain>
    </source>
</reference>
<dbReference type="GO" id="GO:0009435">
    <property type="term" value="P:NAD+ biosynthetic process"/>
    <property type="evidence" value="ECO:0007669"/>
    <property type="project" value="UniProtKB-UniPathway"/>
</dbReference>
<dbReference type="InterPro" id="IPR014729">
    <property type="entry name" value="Rossmann-like_a/b/a_fold"/>
</dbReference>
<comment type="catalytic activity">
    <reaction evidence="8">
        <text>beta-nicotinamide D-ribonucleotide + ATP + H(+) = diphosphate + NAD(+)</text>
        <dbReference type="Rhea" id="RHEA:21360"/>
        <dbReference type="ChEBI" id="CHEBI:14649"/>
        <dbReference type="ChEBI" id="CHEBI:15378"/>
        <dbReference type="ChEBI" id="CHEBI:30616"/>
        <dbReference type="ChEBI" id="CHEBI:33019"/>
        <dbReference type="ChEBI" id="CHEBI:57540"/>
        <dbReference type="EC" id="2.7.7.1"/>
    </reaction>
</comment>
<dbReference type="GO" id="GO:0005737">
    <property type="term" value="C:cytoplasm"/>
    <property type="evidence" value="ECO:0007669"/>
    <property type="project" value="TreeGrafter"/>
</dbReference>
<organism evidence="10 11">
    <name type="scientific">Metarhizium brunneum</name>
    <dbReference type="NCBI Taxonomy" id="500148"/>
    <lineage>
        <taxon>Eukaryota</taxon>
        <taxon>Fungi</taxon>
        <taxon>Dikarya</taxon>
        <taxon>Ascomycota</taxon>
        <taxon>Pezizomycotina</taxon>
        <taxon>Sordariomycetes</taxon>
        <taxon>Hypocreomycetidae</taxon>
        <taxon>Hypocreales</taxon>
        <taxon>Clavicipitaceae</taxon>
        <taxon>Metarhizium</taxon>
    </lineage>
</organism>
<dbReference type="UniPathway" id="UPA00253">
    <property type="reaction ID" value="UER00600"/>
</dbReference>
<feature type="domain" description="Cytidyltransferase-like" evidence="9">
    <location>
        <begin position="53"/>
        <end position="113"/>
    </location>
</feature>
<dbReference type="Proteomes" id="UP000510686">
    <property type="component" value="Chromosome 2"/>
</dbReference>
<protein>
    <recommendedName>
        <fullName evidence="9">Cytidyltransferase-like domain-containing protein</fullName>
    </recommendedName>
</protein>
<evidence type="ECO:0000256" key="4">
    <source>
        <dbReference type="ARBA" id="ARBA00022695"/>
    </source>
</evidence>
<keyword evidence="2" id="KW-0662">Pyridine nucleotide biosynthesis</keyword>
<dbReference type="SUPFAM" id="SSF52374">
    <property type="entry name" value="Nucleotidylyl transferase"/>
    <property type="match status" value="1"/>
</dbReference>
<keyword evidence="7" id="KW-0520">NAD</keyword>
<name>A0A7D5YRX2_9HYPO</name>
<evidence type="ECO:0000256" key="6">
    <source>
        <dbReference type="ARBA" id="ARBA00022840"/>
    </source>
</evidence>
<dbReference type="AlphaFoldDB" id="A0A7D5YRX2"/>
<evidence type="ECO:0000259" key="9">
    <source>
        <dbReference type="Pfam" id="PF01467"/>
    </source>
</evidence>
<keyword evidence="4" id="KW-0548">Nucleotidyltransferase</keyword>
<accession>A0A7D5YRX2</accession>
<keyword evidence="5" id="KW-0547">Nucleotide-binding</keyword>
<dbReference type="RefSeq" id="XP_065986310.1">
    <property type="nucleotide sequence ID" value="XM_066130089.1"/>
</dbReference>
<dbReference type="OrthoDB" id="5591297at2759"/>
<evidence type="ECO:0000313" key="10">
    <source>
        <dbReference type="EMBL" id="QLI67162.1"/>
    </source>
</evidence>
<dbReference type="EMBL" id="CP058933">
    <property type="protein sequence ID" value="QLI67162.1"/>
    <property type="molecule type" value="Genomic_DNA"/>
</dbReference>
<dbReference type="GO" id="GO:0016887">
    <property type="term" value="F:ATP hydrolysis activity"/>
    <property type="evidence" value="ECO:0007669"/>
    <property type="project" value="TreeGrafter"/>
</dbReference>
<keyword evidence="11" id="KW-1185">Reference proteome</keyword>
<comment type="pathway">
    <text evidence="1">Cofactor biosynthesis; NAD(+) biosynthesis.</text>
</comment>
<evidence type="ECO:0000256" key="3">
    <source>
        <dbReference type="ARBA" id="ARBA00022679"/>
    </source>
</evidence>
<evidence type="ECO:0000256" key="5">
    <source>
        <dbReference type="ARBA" id="ARBA00022741"/>
    </source>
</evidence>
<evidence type="ECO:0000256" key="2">
    <source>
        <dbReference type="ARBA" id="ARBA00022642"/>
    </source>
</evidence>
<dbReference type="GO" id="GO:0005634">
    <property type="term" value="C:nucleus"/>
    <property type="evidence" value="ECO:0007669"/>
    <property type="project" value="TreeGrafter"/>
</dbReference>
<dbReference type="InterPro" id="IPR004821">
    <property type="entry name" value="Cyt_trans-like"/>
</dbReference>
<gene>
    <name evidence="10" type="ORF">G6M90_00g031670</name>
</gene>
<dbReference type="CDD" id="cd02165">
    <property type="entry name" value="NMNAT"/>
    <property type="match status" value="1"/>
</dbReference>
<dbReference type="Gene3D" id="3.40.50.620">
    <property type="entry name" value="HUPs"/>
    <property type="match status" value="1"/>
</dbReference>
<dbReference type="KEGG" id="mbrn:26243906"/>
<dbReference type="Pfam" id="PF01467">
    <property type="entry name" value="CTP_transf_like"/>
    <property type="match status" value="1"/>
</dbReference>
<dbReference type="GO" id="GO:0000309">
    <property type="term" value="F:nicotinamide-nucleotide adenylyltransferase activity"/>
    <property type="evidence" value="ECO:0007669"/>
    <property type="project" value="UniProtKB-EC"/>
</dbReference>
<dbReference type="PANTHER" id="PTHR31285">
    <property type="entry name" value="NICOTINAMIDE MONONUCLEOTIDE ADENYLYLTRANSFERASE"/>
    <property type="match status" value="1"/>
</dbReference>
<dbReference type="GeneID" id="26243906"/>
<evidence type="ECO:0000256" key="8">
    <source>
        <dbReference type="ARBA" id="ARBA00049001"/>
    </source>
</evidence>
<evidence type="ECO:0000256" key="1">
    <source>
        <dbReference type="ARBA" id="ARBA00004790"/>
    </source>
</evidence>
<dbReference type="GO" id="GO:0005524">
    <property type="term" value="F:ATP binding"/>
    <property type="evidence" value="ECO:0007669"/>
    <property type="project" value="UniProtKB-KW"/>
</dbReference>
<keyword evidence="3" id="KW-0808">Transferase</keyword>
<evidence type="ECO:0000313" key="11">
    <source>
        <dbReference type="Proteomes" id="UP000510686"/>
    </source>
</evidence>
<sequence>MPDALMSTKQTAARFANALRSFSASGDAFRVLSTVPPRTETPPPPPDSLIVLDSSFNPPTRAHAAMASSAVRQAGPRARLVLLLAVTNADKALAPAPLEVRLGMMEALARELAAAPVQVDVAVTTRPYFHDKAAAMEGAAGYGRAEQVFLCGFDTVVRIFEPRYYGGSGGMGSALGPFFRRARLRVTMRPDGAWGTAGEQAAYVAGLEGTLGRSGGDAAWVRRIELVDGVEGAVSSSRVRELVRTGERGPAVEGLVGAEVARWIDEEGLYRE</sequence>
<proteinExistence type="predicted"/>
<evidence type="ECO:0000256" key="7">
    <source>
        <dbReference type="ARBA" id="ARBA00023027"/>
    </source>
</evidence>
<dbReference type="PANTHER" id="PTHR31285:SF0">
    <property type="entry name" value="NICOTINAMIDE MONONUCLEOTIDE ADENYLYLTRANSFERASE"/>
    <property type="match status" value="1"/>
</dbReference>
<keyword evidence="6" id="KW-0067">ATP-binding</keyword>